<accession>A0ABD1RMW0</accession>
<organism evidence="2 3">
    <name type="scientific">Forsythia ovata</name>
    <dbReference type="NCBI Taxonomy" id="205694"/>
    <lineage>
        <taxon>Eukaryota</taxon>
        <taxon>Viridiplantae</taxon>
        <taxon>Streptophyta</taxon>
        <taxon>Embryophyta</taxon>
        <taxon>Tracheophyta</taxon>
        <taxon>Spermatophyta</taxon>
        <taxon>Magnoliopsida</taxon>
        <taxon>eudicotyledons</taxon>
        <taxon>Gunneridae</taxon>
        <taxon>Pentapetalae</taxon>
        <taxon>asterids</taxon>
        <taxon>lamiids</taxon>
        <taxon>Lamiales</taxon>
        <taxon>Oleaceae</taxon>
        <taxon>Forsythieae</taxon>
        <taxon>Forsythia</taxon>
    </lineage>
</organism>
<evidence type="ECO:0000256" key="1">
    <source>
        <dbReference type="SAM" id="MobiDB-lite"/>
    </source>
</evidence>
<evidence type="ECO:0000313" key="2">
    <source>
        <dbReference type="EMBL" id="KAL2489741.1"/>
    </source>
</evidence>
<name>A0ABD1RMW0_9LAMI</name>
<evidence type="ECO:0000313" key="3">
    <source>
        <dbReference type="Proteomes" id="UP001604277"/>
    </source>
</evidence>
<dbReference type="AlphaFoldDB" id="A0ABD1RMW0"/>
<protein>
    <submittedName>
        <fullName evidence="2">Uncharacterized protein</fullName>
    </submittedName>
</protein>
<comment type="caution">
    <text evidence="2">The sequence shown here is derived from an EMBL/GenBank/DDBJ whole genome shotgun (WGS) entry which is preliminary data.</text>
</comment>
<proteinExistence type="predicted"/>
<dbReference type="EMBL" id="JBFOLJ010000012">
    <property type="protein sequence ID" value="KAL2489741.1"/>
    <property type="molecule type" value="Genomic_DNA"/>
</dbReference>
<dbReference type="Proteomes" id="UP001604277">
    <property type="component" value="Unassembled WGS sequence"/>
</dbReference>
<keyword evidence="3" id="KW-1185">Reference proteome</keyword>
<gene>
    <name evidence="2" type="ORF">Fot_43033</name>
</gene>
<feature type="region of interest" description="Disordered" evidence="1">
    <location>
        <begin position="66"/>
        <end position="91"/>
    </location>
</feature>
<reference evidence="3" key="1">
    <citation type="submission" date="2024-07" db="EMBL/GenBank/DDBJ databases">
        <title>Two chromosome-level genome assemblies of Korean endemic species Abeliophyllum distichum and Forsythia ovata (Oleaceae).</title>
        <authorList>
            <person name="Jang H."/>
        </authorList>
    </citation>
    <scope>NUCLEOTIDE SEQUENCE [LARGE SCALE GENOMIC DNA]</scope>
</reference>
<sequence length="104" mass="10872">MSSFYFAIVPKLKIRRGGVVDNTSPPPPVPFAASALMVTVLQTPKTMVGSSSFIFVVPVVTSEVHSASSPVGSVTSSENSRPSSKRKVKSMADGGCFAPLCLLL</sequence>
<feature type="compositionally biased region" description="Low complexity" evidence="1">
    <location>
        <begin position="66"/>
        <end position="80"/>
    </location>
</feature>